<dbReference type="CDD" id="cd04301">
    <property type="entry name" value="NAT_SF"/>
    <property type="match status" value="1"/>
</dbReference>
<protein>
    <submittedName>
        <fullName evidence="4">Ribosomal protein S18 acetylase RimI</fullName>
    </submittedName>
</protein>
<name>A0A1H6EA94_9ACTN</name>
<dbReference type="SUPFAM" id="SSF55729">
    <property type="entry name" value="Acyl-CoA N-acyltransferases (Nat)"/>
    <property type="match status" value="1"/>
</dbReference>
<keyword evidence="4" id="KW-0689">Ribosomal protein</keyword>
<keyword evidence="4" id="KW-0687">Ribonucleoprotein</keyword>
<dbReference type="PANTHER" id="PTHR43877:SF2">
    <property type="entry name" value="AMINOALKYLPHOSPHONATE N-ACETYLTRANSFERASE-RELATED"/>
    <property type="match status" value="1"/>
</dbReference>
<feature type="domain" description="N-acetyltransferase" evidence="3">
    <location>
        <begin position="20"/>
        <end position="172"/>
    </location>
</feature>
<proteinExistence type="predicted"/>
<evidence type="ECO:0000256" key="1">
    <source>
        <dbReference type="ARBA" id="ARBA00022679"/>
    </source>
</evidence>
<dbReference type="Pfam" id="PF00583">
    <property type="entry name" value="Acetyltransf_1"/>
    <property type="match status" value="1"/>
</dbReference>
<evidence type="ECO:0000256" key="2">
    <source>
        <dbReference type="ARBA" id="ARBA00023315"/>
    </source>
</evidence>
<accession>A0A1H6EA94</accession>
<sequence>MIDSPTDVPDTSPFLAPVTIHQRPYDHPDTILLVNELFDDQATRYGYADPAEADPAHYAPPHGLFLVAYSGTVPVACGGYRTYDAVSRTIEIKKMYTRPQTRGSGLGHRILAELEQHAAAAGFVHSILETGVRNTAALALYTGAGYRPRPRYATDYRDPEINRAFVKSLRPTT</sequence>
<evidence type="ECO:0000259" key="3">
    <source>
        <dbReference type="PROSITE" id="PS51186"/>
    </source>
</evidence>
<dbReference type="PANTHER" id="PTHR43877">
    <property type="entry name" value="AMINOALKYLPHOSPHONATE N-ACETYLTRANSFERASE-RELATED-RELATED"/>
    <property type="match status" value="1"/>
</dbReference>
<dbReference type="AlphaFoldDB" id="A0A1H6EA94"/>
<evidence type="ECO:0000313" key="5">
    <source>
        <dbReference type="Proteomes" id="UP000236723"/>
    </source>
</evidence>
<dbReference type="PROSITE" id="PS51186">
    <property type="entry name" value="GNAT"/>
    <property type="match status" value="1"/>
</dbReference>
<dbReference type="GO" id="GO:0005840">
    <property type="term" value="C:ribosome"/>
    <property type="evidence" value="ECO:0007669"/>
    <property type="project" value="UniProtKB-KW"/>
</dbReference>
<gene>
    <name evidence="4" type="ORF">SAMN04489712_1414</name>
</gene>
<dbReference type="RefSeq" id="WP_103944709.1">
    <property type="nucleotide sequence ID" value="NZ_FNVO01000041.1"/>
</dbReference>
<dbReference type="InterPro" id="IPR050832">
    <property type="entry name" value="Bact_Acetyltransf"/>
</dbReference>
<dbReference type="Gene3D" id="3.40.630.30">
    <property type="match status" value="1"/>
</dbReference>
<reference evidence="5" key="1">
    <citation type="submission" date="2016-10" db="EMBL/GenBank/DDBJ databases">
        <authorList>
            <person name="Varghese N."/>
            <person name="Submissions S."/>
        </authorList>
    </citation>
    <scope>NUCLEOTIDE SEQUENCE [LARGE SCALE GENOMIC DNA]</scope>
    <source>
        <strain evidence="5">DSM 43163</strain>
    </source>
</reference>
<organism evidence="4 5">
    <name type="scientific">Thermomonospora echinospora</name>
    <dbReference type="NCBI Taxonomy" id="1992"/>
    <lineage>
        <taxon>Bacteria</taxon>
        <taxon>Bacillati</taxon>
        <taxon>Actinomycetota</taxon>
        <taxon>Actinomycetes</taxon>
        <taxon>Streptosporangiales</taxon>
        <taxon>Thermomonosporaceae</taxon>
        <taxon>Thermomonospora</taxon>
    </lineage>
</organism>
<dbReference type="InterPro" id="IPR000182">
    <property type="entry name" value="GNAT_dom"/>
</dbReference>
<keyword evidence="1" id="KW-0808">Transferase</keyword>
<dbReference type="Proteomes" id="UP000236723">
    <property type="component" value="Unassembled WGS sequence"/>
</dbReference>
<evidence type="ECO:0000313" key="4">
    <source>
        <dbReference type="EMBL" id="SEG93836.1"/>
    </source>
</evidence>
<keyword evidence="2" id="KW-0012">Acyltransferase</keyword>
<dbReference type="InterPro" id="IPR016181">
    <property type="entry name" value="Acyl_CoA_acyltransferase"/>
</dbReference>
<keyword evidence="5" id="KW-1185">Reference proteome</keyword>
<dbReference type="EMBL" id="FNVO01000041">
    <property type="protein sequence ID" value="SEG93836.1"/>
    <property type="molecule type" value="Genomic_DNA"/>
</dbReference>
<dbReference type="GO" id="GO:0016747">
    <property type="term" value="F:acyltransferase activity, transferring groups other than amino-acyl groups"/>
    <property type="evidence" value="ECO:0007669"/>
    <property type="project" value="InterPro"/>
</dbReference>
<dbReference type="OrthoDB" id="9803233at2"/>